<dbReference type="AlphaFoldDB" id="A0A9X3D419"/>
<comment type="function">
    <text evidence="2">Antitoxin component of a type II toxin-antitoxin (TA) system.</text>
</comment>
<gene>
    <name evidence="3" type="ORF">OSB52_10965</name>
</gene>
<dbReference type="PANTHER" id="PTHR35377:SF5">
    <property type="entry name" value="ANTITOXIN VAPB46"/>
    <property type="match status" value="1"/>
</dbReference>
<dbReference type="InterPro" id="IPR036165">
    <property type="entry name" value="YefM-like_sf"/>
</dbReference>
<dbReference type="GO" id="GO:0097351">
    <property type="term" value="F:toxin sequestering activity"/>
    <property type="evidence" value="ECO:0007669"/>
    <property type="project" value="TreeGrafter"/>
</dbReference>
<evidence type="ECO:0000313" key="4">
    <source>
        <dbReference type="Proteomes" id="UP001143347"/>
    </source>
</evidence>
<dbReference type="Gene3D" id="3.40.1620.10">
    <property type="entry name" value="YefM-like domain"/>
    <property type="match status" value="1"/>
</dbReference>
<proteinExistence type="inferred from homology"/>
<keyword evidence="4" id="KW-1185">Reference proteome</keyword>
<dbReference type="NCBIfam" id="TIGR01552">
    <property type="entry name" value="phd_fam"/>
    <property type="match status" value="1"/>
</dbReference>
<evidence type="ECO:0000256" key="1">
    <source>
        <dbReference type="ARBA" id="ARBA00009981"/>
    </source>
</evidence>
<reference evidence="3" key="1">
    <citation type="submission" date="2022-10" db="EMBL/GenBank/DDBJ databases">
        <title>WGS of marine actinomycetes from Thailand.</title>
        <authorList>
            <person name="Thawai C."/>
        </authorList>
    </citation>
    <scope>NUCLEOTIDE SEQUENCE</scope>
    <source>
        <strain evidence="3">SW21</strain>
    </source>
</reference>
<dbReference type="PANTHER" id="PTHR35377">
    <property type="entry name" value="ANTITOXIN VAPB49-RELATED-RELATED"/>
    <property type="match status" value="1"/>
</dbReference>
<protein>
    <recommendedName>
        <fullName evidence="2">Antitoxin</fullName>
    </recommendedName>
</protein>
<comment type="similarity">
    <text evidence="1 2">Belongs to the phD/YefM antitoxin family.</text>
</comment>
<dbReference type="InterPro" id="IPR006442">
    <property type="entry name" value="Antitoxin_Phd/YefM"/>
</dbReference>
<comment type="caution">
    <text evidence="3">The sequence shown here is derived from an EMBL/GenBank/DDBJ whole genome shotgun (WGS) entry which is preliminary data.</text>
</comment>
<dbReference type="Proteomes" id="UP001143347">
    <property type="component" value="Unassembled WGS sequence"/>
</dbReference>
<name>A0A9X3D419_9ACTN</name>
<dbReference type="EMBL" id="JAPKFM010000009">
    <property type="protein sequence ID" value="MCX2964613.1"/>
    <property type="molecule type" value="Genomic_DNA"/>
</dbReference>
<dbReference type="RefSeq" id="WP_266061652.1">
    <property type="nucleotide sequence ID" value="NZ_JAPKFM010000009.1"/>
</dbReference>
<dbReference type="SUPFAM" id="SSF143120">
    <property type="entry name" value="YefM-like"/>
    <property type="match status" value="1"/>
</dbReference>
<sequence>MTTVGLRELRQDASELVRRVEAGEQITITVSGRPSARLVPAAPRAWRRWHDIRDLFAGPSDADWATDRETIDHVVGDPWLPR</sequence>
<dbReference type="InterPro" id="IPR051416">
    <property type="entry name" value="phD-YefM_TA_antitoxins"/>
</dbReference>
<accession>A0A9X3D419</accession>
<organism evidence="3 4">
    <name type="scientific">Gordonia aquimaris</name>
    <dbReference type="NCBI Taxonomy" id="2984863"/>
    <lineage>
        <taxon>Bacteria</taxon>
        <taxon>Bacillati</taxon>
        <taxon>Actinomycetota</taxon>
        <taxon>Actinomycetes</taxon>
        <taxon>Mycobacteriales</taxon>
        <taxon>Gordoniaceae</taxon>
        <taxon>Gordonia</taxon>
    </lineage>
</organism>
<dbReference type="Pfam" id="PF02604">
    <property type="entry name" value="PhdYeFM_antitox"/>
    <property type="match status" value="1"/>
</dbReference>
<evidence type="ECO:0000313" key="3">
    <source>
        <dbReference type="EMBL" id="MCX2964613.1"/>
    </source>
</evidence>
<evidence type="ECO:0000256" key="2">
    <source>
        <dbReference type="RuleBase" id="RU362080"/>
    </source>
</evidence>